<protein>
    <recommendedName>
        <fullName evidence="9">Protein translocase subunit SecE</fullName>
    </recommendedName>
</protein>
<dbReference type="GO" id="GO:0008320">
    <property type="term" value="F:protein transmembrane transporter activity"/>
    <property type="evidence" value="ECO:0007669"/>
    <property type="project" value="UniProtKB-UniRule"/>
</dbReference>
<dbReference type="Pfam" id="PF00584">
    <property type="entry name" value="SecE"/>
    <property type="match status" value="1"/>
</dbReference>
<evidence type="ECO:0000256" key="3">
    <source>
        <dbReference type="ARBA" id="ARBA00022475"/>
    </source>
</evidence>
<dbReference type="GO" id="GO:0043952">
    <property type="term" value="P:protein transport by the Sec complex"/>
    <property type="evidence" value="ECO:0007669"/>
    <property type="project" value="UniProtKB-UniRule"/>
</dbReference>
<dbReference type="GO" id="GO:0009306">
    <property type="term" value="P:protein secretion"/>
    <property type="evidence" value="ECO:0007669"/>
    <property type="project" value="UniProtKB-UniRule"/>
</dbReference>
<evidence type="ECO:0000256" key="8">
    <source>
        <dbReference type="ARBA" id="ARBA00023136"/>
    </source>
</evidence>
<name>A0A650EN55_9FIRM</name>
<reference evidence="10" key="1">
    <citation type="journal article" date="2020" name="J. ISSAAS">
        <title>Lactobacilli and other gastrointestinal microbiota of Peromyscus leucopus, reservoir host for agents of Lyme disease and other zoonoses in North America.</title>
        <authorList>
            <person name="Milovic A."/>
            <person name="Bassam K."/>
            <person name="Shao H."/>
            <person name="Chatzistamou I."/>
            <person name="Tufts D.M."/>
            <person name="Diuk-Wasser M."/>
            <person name="Barbour A.G."/>
        </authorList>
    </citation>
    <scope>NUCLEOTIDE SEQUENCE</scope>
    <source>
        <strain evidence="10">LL40</strain>
    </source>
</reference>
<dbReference type="GO" id="GO:0006605">
    <property type="term" value="P:protein targeting"/>
    <property type="evidence" value="ECO:0007669"/>
    <property type="project" value="UniProtKB-UniRule"/>
</dbReference>
<comment type="similarity">
    <text evidence="9">Belongs to the SecE/SEC61-gamma family.</text>
</comment>
<keyword evidence="4 9" id="KW-0812">Transmembrane</keyword>
<comment type="function">
    <text evidence="9">Essential subunit of the Sec protein translocation channel SecYEG. Clamps together the 2 halves of SecY. May contact the channel plug during translocation.</text>
</comment>
<dbReference type="EMBL" id="MN577573">
    <property type="protein sequence ID" value="QGT51190.1"/>
    <property type="molecule type" value="Genomic_DNA"/>
</dbReference>
<evidence type="ECO:0000256" key="9">
    <source>
        <dbReference type="HAMAP-Rule" id="MF_00422"/>
    </source>
</evidence>
<dbReference type="AlphaFoldDB" id="A0A650EN55"/>
<dbReference type="InterPro" id="IPR001901">
    <property type="entry name" value="Translocase_SecE/Sec61-g"/>
</dbReference>
<keyword evidence="8 9" id="KW-0472">Membrane</keyword>
<keyword evidence="3 9" id="KW-1003">Cell membrane</keyword>
<comment type="subcellular location">
    <subcellularLocation>
        <location evidence="9">Cell membrane</location>
        <topology evidence="9">Single-pass membrane protein</topology>
    </subcellularLocation>
    <subcellularLocation>
        <location evidence="1">Membrane</location>
    </subcellularLocation>
</comment>
<dbReference type="Gene3D" id="1.20.5.1030">
    <property type="entry name" value="Preprotein translocase secy subunit"/>
    <property type="match status" value="1"/>
</dbReference>
<dbReference type="HAMAP" id="MF_00422">
    <property type="entry name" value="SecE"/>
    <property type="match status" value="1"/>
</dbReference>
<feature type="transmembrane region" description="Helical" evidence="9">
    <location>
        <begin position="39"/>
        <end position="67"/>
    </location>
</feature>
<dbReference type="PRINTS" id="PR01650">
    <property type="entry name" value="SECETRNLCASE"/>
</dbReference>
<dbReference type="GO" id="GO:0005886">
    <property type="term" value="C:plasma membrane"/>
    <property type="evidence" value="ECO:0007669"/>
    <property type="project" value="UniProtKB-SubCell"/>
</dbReference>
<sequence>MEQAKVKASGRITGWFKDMKAELKKVVWPTFAKVRQNTFIVLIYVLLVGLVIWILDWLFATGMAFIVNK</sequence>
<accession>A0A650EN55</accession>
<keyword evidence="5 9" id="KW-0653">Protein transport</keyword>
<dbReference type="GO" id="GO:0065002">
    <property type="term" value="P:intracellular protein transmembrane transport"/>
    <property type="evidence" value="ECO:0007669"/>
    <property type="project" value="UniProtKB-UniRule"/>
</dbReference>
<evidence type="ECO:0000256" key="2">
    <source>
        <dbReference type="ARBA" id="ARBA00022448"/>
    </source>
</evidence>
<dbReference type="PANTHER" id="PTHR33910">
    <property type="entry name" value="PROTEIN TRANSLOCASE SUBUNIT SECE"/>
    <property type="match status" value="1"/>
</dbReference>
<comment type="subunit">
    <text evidence="9">Component of the Sec protein translocase complex. Heterotrimer consisting of SecY, SecE and SecG subunits. The heterotrimers can form oligomers, although 1 heterotrimer is thought to be able to translocate proteins. Interacts with the ribosome. Interacts with SecDF, and other proteins may be involved. Interacts with SecA.</text>
</comment>
<dbReference type="InterPro" id="IPR005807">
    <property type="entry name" value="SecE_bac"/>
</dbReference>
<evidence type="ECO:0000256" key="7">
    <source>
        <dbReference type="ARBA" id="ARBA00023010"/>
    </source>
</evidence>
<keyword evidence="7 9" id="KW-0811">Translocation</keyword>
<evidence type="ECO:0000256" key="4">
    <source>
        <dbReference type="ARBA" id="ARBA00022692"/>
    </source>
</evidence>
<dbReference type="NCBIfam" id="TIGR00964">
    <property type="entry name" value="secE_bact"/>
    <property type="match status" value="1"/>
</dbReference>
<gene>
    <name evidence="9" type="primary">secE</name>
    <name evidence="10" type="ORF">Firmicute1046_2660</name>
</gene>
<dbReference type="PANTHER" id="PTHR33910:SF1">
    <property type="entry name" value="PROTEIN TRANSLOCASE SUBUNIT SECE"/>
    <property type="match status" value="1"/>
</dbReference>
<keyword evidence="2 9" id="KW-0813">Transport</keyword>
<evidence type="ECO:0000256" key="6">
    <source>
        <dbReference type="ARBA" id="ARBA00022989"/>
    </source>
</evidence>
<organism evidence="10">
    <name type="scientific">uncultured Bacillota bacterium</name>
    <dbReference type="NCBI Taxonomy" id="344338"/>
    <lineage>
        <taxon>Bacteria</taxon>
        <taxon>Bacillati</taxon>
        <taxon>Bacillota</taxon>
        <taxon>environmental samples</taxon>
    </lineage>
</organism>
<evidence type="ECO:0000256" key="5">
    <source>
        <dbReference type="ARBA" id="ARBA00022927"/>
    </source>
</evidence>
<keyword evidence="6 9" id="KW-1133">Transmembrane helix</keyword>
<dbReference type="InterPro" id="IPR038379">
    <property type="entry name" value="SecE_sf"/>
</dbReference>
<evidence type="ECO:0000313" key="10">
    <source>
        <dbReference type="EMBL" id="QGT51190.1"/>
    </source>
</evidence>
<proteinExistence type="inferred from homology"/>
<evidence type="ECO:0000256" key="1">
    <source>
        <dbReference type="ARBA" id="ARBA00004370"/>
    </source>
</evidence>